<feature type="domain" description="Histidine kinase/HSP90-like ATPase" evidence="2">
    <location>
        <begin position="37"/>
        <end position="120"/>
    </location>
</feature>
<dbReference type="InterPro" id="IPR036890">
    <property type="entry name" value="HATPase_C_sf"/>
</dbReference>
<evidence type="ECO:0000313" key="4">
    <source>
        <dbReference type="Proteomes" id="UP000190539"/>
    </source>
</evidence>
<organism evidence="3 4">
    <name type="scientific">Streptomyces tsukubensis</name>
    <dbReference type="NCBI Taxonomy" id="83656"/>
    <lineage>
        <taxon>Bacteria</taxon>
        <taxon>Bacillati</taxon>
        <taxon>Actinomycetota</taxon>
        <taxon>Actinomycetes</taxon>
        <taxon>Kitasatosporales</taxon>
        <taxon>Streptomycetaceae</taxon>
        <taxon>Streptomyces</taxon>
    </lineage>
</organism>
<keyword evidence="4" id="KW-1185">Reference proteome</keyword>
<accession>A0A1V4AC69</accession>
<protein>
    <recommendedName>
        <fullName evidence="2">Histidine kinase/HSP90-like ATPase domain-containing protein</fullName>
    </recommendedName>
</protein>
<dbReference type="InterPro" id="IPR050267">
    <property type="entry name" value="Anti-sigma-factor_SerPK"/>
</dbReference>
<keyword evidence="1" id="KW-0723">Serine/threonine-protein kinase</keyword>
<sequence length="127" mass="13660">MERRPGPGPGGISEADAAWPGRLRRIMRAGLTYWRQPAVIDSAELLLTELVTNALRHGPDHNIDVRVHLRSGRCVIAVTDGSSDRPELRDPGPTEEGGRGLLLVDALACAWGVSSDGTTTWCALPLN</sequence>
<dbReference type="PANTHER" id="PTHR35526">
    <property type="entry name" value="ANTI-SIGMA-F FACTOR RSBW-RELATED"/>
    <property type="match status" value="1"/>
</dbReference>
<dbReference type="AlphaFoldDB" id="A0A1V4AC69"/>
<dbReference type="GO" id="GO:0004674">
    <property type="term" value="F:protein serine/threonine kinase activity"/>
    <property type="evidence" value="ECO:0007669"/>
    <property type="project" value="UniProtKB-KW"/>
</dbReference>
<name>A0A1V4AC69_9ACTN</name>
<dbReference type="Gene3D" id="3.30.565.10">
    <property type="entry name" value="Histidine kinase-like ATPase, C-terminal domain"/>
    <property type="match status" value="1"/>
</dbReference>
<evidence type="ECO:0000256" key="1">
    <source>
        <dbReference type="ARBA" id="ARBA00022527"/>
    </source>
</evidence>
<dbReference type="SUPFAM" id="SSF55874">
    <property type="entry name" value="ATPase domain of HSP90 chaperone/DNA topoisomerase II/histidine kinase"/>
    <property type="match status" value="1"/>
</dbReference>
<evidence type="ECO:0000259" key="2">
    <source>
        <dbReference type="Pfam" id="PF13581"/>
    </source>
</evidence>
<gene>
    <name evidence="3" type="ORF">B1H18_09195</name>
</gene>
<dbReference type="PANTHER" id="PTHR35526:SF3">
    <property type="entry name" value="ANTI-SIGMA-F FACTOR RSBW"/>
    <property type="match status" value="1"/>
</dbReference>
<proteinExistence type="predicted"/>
<dbReference type="EMBL" id="MVFC01000005">
    <property type="protein sequence ID" value="OON81132.1"/>
    <property type="molecule type" value="Genomic_DNA"/>
</dbReference>
<evidence type="ECO:0000313" key="3">
    <source>
        <dbReference type="EMBL" id="OON81132.1"/>
    </source>
</evidence>
<comment type="caution">
    <text evidence="3">The sequence shown here is derived from an EMBL/GenBank/DDBJ whole genome shotgun (WGS) entry which is preliminary data.</text>
</comment>
<dbReference type="STRING" id="83656.B1H18_09195"/>
<keyword evidence="1" id="KW-0418">Kinase</keyword>
<dbReference type="InterPro" id="IPR003594">
    <property type="entry name" value="HATPase_dom"/>
</dbReference>
<keyword evidence="1" id="KW-0808">Transferase</keyword>
<dbReference type="CDD" id="cd16936">
    <property type="entry name" value="HATPase_RsbW-like"/>
    <property type="match status" value="1"/>
</dbReference>
<dbReference type="Proteomes" id="UP000190539">
    <property type="component" value="Unassembled WGS sequence"/>
</dbReference>
<dbReference type="Pfam" id="PF13581">
    <property type="entry name" value="HATPase_c_2"/>
    <property type="match status" value="1"/>
</dbReference>
<reference evidence="3 4" key="1">
    <citation type="submission" date="2017-02" db="EMBL/GenBank/DDBJ databases">
        <title>Draft Genome Sequence of Streptomyces tsukubaensis F601, a Producer of the immunosuppressant tacrolimus FK506.</title>
        <authorList>
            <person name="Zong G."/>
            <person name="Zhong C."/>
            <person name="Fu J."/>
            <person name="Qin R."/>
            <person name="Cao G."/>
        </authorList>
    </citation>
    <scope>NUCLEOTIDE SEQUENCE [LARGE SCALE GENOMIC DNA]</scope>
    <source>
        <strain evidence="3 4">F601</strain>
    </source>
</reference>